<feature type="domain" description="4Fe-4S ferredoxin-type" evidence="5">
    <location>
        <begin position="364"/>
        <end position="393"/>
    </location>
</feature>
<dbReference type="InterPro" id="IPR017900">
    <property type="entry name" value="4Fe4S_Fe_S_CS"/>
</dbReference>
<dbReference type="GO" id="GO:0051536">
    <property type="term" value="F:iron-sulfur cluster binding"/>
    <property type="evidence" value="ECO:0007669"/>
    <property type="project" value="UniProtKB-KW"/>
</dbReference>
<evidence type="ECO:0000256" key="2">
    <source>
        <dbReference type="ARBA" id="ARBA00023002"/>
    </source>
</evidence>
<evidence type="ECO:0000259" key="5">
    <source>
        <dbReference type="PROSITE" id="PS51379"/>
    </source>
</evidence>
<keyword evidence="2" id="KW-0560">Oxidoreductase</keyword>
<dbReference type="PROSITE" id="PS00198">
    <property type="entry name" value="4FE4S_FER_1"/>
    <property type="match status" value="2"/>
</dbReference>
<dbReference type="SUPFAM" id="SSF54862">
    <property type="entry name" value="4Fe-4S ferredoxins"/>
    <property type="match status" value="1"/>
</dbReference>
<keyword evidence="3" id="KW-0408">Iron</keyword>
<dbReference type="Gene3D" id="3.30.70.20">
    <property type="match status" value="1"/>
</dbReference>
<sequence length="542" mass="57271">MRGVGSDCSNMESVNPFFRVLVLGNGLCGELAARALCAVGLSCTYAQVSELPTTIYSRLSHETFAEHIPVSCSDGTPWTAAAFDKMPSVKREGPFFKIDGGAEDLFGAVVFAFGASLGLHSDAIPMKVAAFQQTTPPAIPQRMGFVLDAGRDSDRYAAISAVEAALENQRKGGASYVFFRNAPVAVTGGELLYDQAKKAGVCFVRYEEGREPIIHQIAGQGNGLAFRIQAVDSVIGEPIDIQCDAIYGVGFAAPGAIQDAIYGIANYDVDQNGFLLSESIHCGLGQSFGRGVFAVGGCTGTLGLQQIASQALSVAVKARAWALRASSLASVDRISVNDECVRCLTCLRICPHSAISVNYAPARSKITSLTASCEQCGLCVSECPQEALDLIGFPQKGIESFLADIRQNAAEGSFVVYGCERSTSDLVAKIGAPPGALFLAVPCAGRVSESLLWATLNAGASGVLVIGCHPGNCASRYGTQWAGARVKEIWRKLQGMGIAAPVISYATTSARQPARFETLLHEFKRSLDKHAAATASRNENRQ</sequence>
<evidence type="ECO:0000313" key="6">
    <source>
        <dbReference type="EMBL" id="HGH60673.1"/>
    </source>
</evidence>
<dbReference type="Pfam" id="PF02662">
    <property type="entry name" value="FlpD"/>
    <property type="match status" value="1"/>
</dbReference>
<dbReference type="InterPro" id="IPR036188">
    <property type="entry name" value="FAD/NAD-bd_sf"/>
</dbReference>
<dbReference type="AlphaFoldDB" id="A0A7C4EUH9"/>
<dbReference type="InterPro" id="IPR017896">
    <property type="entry name" value="4Fe4S_Fe-S-bd"/>
</dbReference>
<reference evidence="6" key="1">
    <citation type="journal article" date="2020" name="mSystems">
        <title>Genome- and Community-Level Interaction Insights into Carbon Utilization and Element Cycling Functions of Hydrothermarchaeota in Hydrothermal Sediment.</title>
        <authorList>
            <person name="Zhou Z."/>
            <person name="Liu Y."/>
            <person name="Xu W."/>
            <person name="Pan J."/>
            <person name="Luo Z.H."/>
            <person name="Li M."/>
        </authorList>
    </citation>
    <scope>NUCLEOTIDE SEQUENCE [LARGE SCALE GENOMIC DNA]</scope>
    <source>
        <strain evidence="6">SpSt-769</strain>
    </source>
</reference>
<accession>A0A7C4EUH9</accession>
<evidence type="ECO:0000256" key="3">
    <source>
        <dbReference type="ARBA" id="ARBA00023004"/>
    </source>
</evidence>
<evidence type="ECO:0000256" key="1">
    <source>
        <dbReference type="ARBA" id="ARBA00022723"/>
    </source>
</evidence>
<dbReference type="Pfam" id="PF12838">
    <property type="entry name" value="Fer4_7"/>
    <property type="match status" value="1"/>
</dbReference>
<proteinExistence type="predicted"/>
<name>A0A7C4EUH9_9BACT</name>
<comment type="caution">
    <text evidence="6">The sequence shown here is derived from an EMBL/GenBank/DDBJ whole genome shotgun (WGS) entry which is preliminary data.</text>
</comment>
<dbReference type="GO" id="GO:0016491">
    <property type="term" value="F:oxidoreductase activity"/>
    <property type="evidence" value="ECO:0007669"/>
    <property type="project" value="UniProtKB-KW"/>
</dbReference>
<dbReference type="PROSITE" id="PS51379">
    <property type="entry name" value="4FE4S_FER_2"/>
    <property type="match status" value="2"/>
</dbReference>
<protein>
    <submittedName>
        <fullName evidence="6">Hydrogenase iron-sulfur subunit</fullName>
    </submittedName>
</protein>
<evidence type="ECO:0000256" key="4">
    <source>
        <dbReference type="ARBA" id="ARBA00023014"/>
    </source>
</evidence>
<keyword evidence="4" id="KW-0411">Iron-sulfur</keyword>
<feature type="domain" description="4Fe-4S ferredoxin-type" evidence="5">
    <location>
        <begin position="332"/>
        <end position="360"/>
    </location>
</feature>
<dbReference type="EMBL" id="DTGT01000161">
    <property type="protein sequence ID" value="HGH60673.1"/>
    <property type="molecule type" value="Genomic_DNA"/>
</dbReference>
<dbReference type="InterPro" id="IPR003813">
    <property type="entry name" value="MvhD/FlpD"/>
</dbReference>
<keyword evidence="1" id="KW-0479">Metal-binding</keyword>
<dbReference type="GO" id="GO:0046872">
    <property type="term" value="F:metal ion binding"/>
    <property type="evidence" value="ECO:0007669"/>
    <property type="project" value="UniProtKB-KW"/>
</dbReference>
<dbReference type="SUPFAM" id="SSF51905">
    <property type="entry name" value="FAD/NAD(P)-binding domain"/>
    <property type="match status" value="1"/>
</dbReference>
<organism evidence="6">
    <name type="scientific">Desulfomonile tiedjei</name>
    <dbReference type="NCBI Taxonomy" id="2358"/>
    <lineage>
        <taxon>Bacteria</taxon>
        <taxon>Pseudomonadati</taxon>
        <taxon>Thermodesulfobacteriota</taxon>
        <taxon>Desulfomonilia</taxon>
        <taxon>Desulfomonilales</taxon>
        <taxon>Desulfomonilaceae</taxon>
        <taxon>Desulfomonile</taxon>
    </lineage>
</organism>
<gene>
    <name evidence="6" type="ORF">ENV54_05175</name>
</gene>